<proteinExistence type="predicted"/>
<dbReference type="GO" id="GO:0007059">
    <property type="term" value="P:chromosome segregation"/>
    <property type="evidence" value="ECO:0007669"/>
    <property type="project" value="TreeGrafter"/>
</dbReference>
<dbReference type="InterPro" id="IPR042791">
    <property type="entry name" value="CDK5RAP2"/>
</dbReference>
<evidence type="ECO:0000313" key="1">
    <source>
        <dbReference type="EMBL" id="KAK7799798.1"/>
    </source>
</evidence>
<comment type="caution">
    <text evidence="1">The sequence shown here is derived from an EMBL/GenBank/DDBJ whole genome shotgun (WGS) entry which is preliminary data.</text>
</comment>
<reference evidence="1 2" key="1">
    <citation type="journal article" date="2023" name="bioRxiv">
        <title>Conserved and derived expression patterns and positive selection on dental genes reveal complex evolutionary context of ever-growing rodent molars.</title>
        <authorList>
            <person name="Calamari Z.T."/>
            <person name="Song A."/>
            <person name="Cohen E."/>
            <person name="Akter M."/>
            <person name="Roy R.D."/>
            <person name="Hallikas O."/>
            <person name="Christensen M.M."/>
            <person name="Li P."/>
            <person name="Marangoni P."/>
            <person name="Jernvall J."/>
            <person name="Klein O.D."/>
        </authorList>
    </citation>
    <scope>NUCLEOTIDE SEQUENCE [LARGE SCALE GENOMIC DNA]</scope>
    <source>
        <strain evidence="1">V071</strain>
    </source>
</reference>
<name>A0AAW0HAV8_MYOGA</name>
<keyword evidence="2" id="KW-1185">Reference proteome</keyword>
<dbReference type="GO" id="GO:0001578">
    <property type="term" value="P:microtubule bundle formation"/>
    <property type="evidence" value="ECO:0007669"/>
    <property type="project" value="TreeGrafter"/>
</dbReference>
<accession>A0AAW0HAV8</accession>
<dbReference type="EMBL" id="JBBHLL010000590">
    <property type="protein sequence ID" value="KAK7799798.1"/>
    <property type="molecule type" value="Genomic_DNA"/>
</dbReference>
<dbReference type="GO" id="GO:0000132">
    <property type="term" value="P:establishment of mitotic spindle orientation"/>
    <property type="evidence" value="ECO:0007669"/>
    <property type="project" value="TreeGrafter"/>
</dbReference>
<dbReference type="PANTHER" id="PTHR46930:SF1">
    <property type="entry name" value="CDK5 REGULATORY SUBUNIT-ASSOCIATED PROTEIN 2"/>
    <property type="match status" value="1"/>
</dbReference>
<dbReference type="GO" id="GO:0090266">
    <property type="term" value="P:regulation of mitotic cell cycle spindle assembly checkpoint"/>
    <property type="evidence" value="ECO:0007669"/>
    <property type="project" value="TreeGrafter"/>
</dbReference>
<dbReference type="GO" id="GO:0035371">
    <property type="term" value="C:microtubule plus-end"/>
    <property type="evidence" value="ECO:0007669"/>
    <property type="project" value="TreeGrafter"/>
</dbReference>
<dbReference type="AlphaFoldDB" id="A0AAW0HAV8"/>
<dbReference type="GO" id="GO:0097431">
    <property type="term" value="C:mitotic spindle pole"/>
    <property type="evidence" value="ECO:0007669"/>
    <property type="project" value="TreeGrafter"/>
</dbReference>
<dbReference type="GO" id="GO:0007099">
    <property type="term" value="P:centriole replication"/>
    <property type="evidence" value="ECO:0007669"/>
    <property type="project" value="TreeGrafter"/>
</dbReference>
<organism evidence="1 2">
    <name type="scientific">Myodes glareolus</name>
    <name type="common">Bank vole</name>
    <name type="synonym">Clethrionomys glareolus</name>
    <dbReference type="NCBI Taxonomy" id="447135"/>
    <lineage>
        <taxon>Eukaryota</taxon>
        <taxon>Metazoa</taxon>
        <taxon>Chordata</taxon>
        <taxon>Craniata</taxon>
        <taxon>Vertebrata</taxon>
        <taxon>Euteleostomi</taxon>
        <taxon>Mammalia</taxon>
        <taxon>Eutheria</taxon>
        <taxon>Euarchontoglires</taxon>
        <taxon>Glires</taxon>
        <taxon>Rodentia</taxon>
        <taxon>Myomorpha</taxon>
        <taxon>Muroidea</taxon>
        <taxon>Cricetidae</taxon>
        <taxon>Arvicolinae</taxon>
        <taxon>Myodes</taxon>
    </lineage>
</organism>
<dbReference type="GO" id="GO:0000242">
    <property type="term" value="C:pericentriolar material"/>
    <property type="evidence" value="ECO:0007669"/>
    <property type="project" value="TreeGrafter"/>
</dbReference>
<dbReference type="GO" id="GO:0008017">
    <property type="term" value="F:microtubule binding"/>
    <property type="evidence" value="ECO:0007669"/>
    <property type="project" value="TreeGrafter"/>
</dbReference>
<sequence length="478" mass="52698">MVTQELSDLKKQKLRLERDLEEAHQEGSQRVHTIHDLRKSESQKNLLLWEKQQSDHEGLTGLTDGTEHLCPSGEDSAGLSISDLQAELKEVLARRKQLEQDAPAIGICRRPCGSSSVKFERNDRLESTKQTQIMEDYAKSDCKNEYLRHMDSNILDLDGANTPGIPGDQSLEDKLLGLLATLFQKKATLMLEARPDLLKALGALVLERIYLGEQELPGDHLDSKAKKALQEVALQLRDELDLPFPDNSFSNTINKGAQKTDLMIQLKASELLENGYDLPASPEVVAQLQGRVLELQGELEECEPCNKKLHEKFILAEAVTEGMTLPNPALLNGPAAVARAAYQDNPGEQEGPETTHSAWEDKEADSDQYTSFEIGSEMCPPDDLALLPACKENTGDFLGPISVATYLNSGSQLSIKDGVIGTDQSENTSISNDTEALKQKIHDLQTELDSFTVQLQKPLSAVRPLSQFCVGQMGLKMA</sequence>
<dbReference type="Proteomes" id="UP001488838">
    <property type="component" value="Unassembled WGS sequence"/>
</dbReference>
<protein>
    <submittedName>
        <fullName evidence="1">Uncharacterized protein</fullName>
    </submittedName>
</protein>
<dbReference type="GO" id="GO:0043015">
    <property type="term" value="F:gamma-tubulin binding"/>
    <property type="evidence" value="ECO:0007669"/>
    <property type="project" value="TreeGrafter"/>
</dbReference>
<dbReference type="PANTHER" id="PTHR46930">
    <property type="entry name" value="CDK5 REGULATORY SUBUNIT-ASSOCIATED PROTEIN 2"/>
    <property type="match status" value="1"/>
</dbReference>
<evidence type="ECO:0000313" key="2">
    <source>
        <dbReference type="Proteomes" id="UP001488838"/>
    </source>
</evidence>
<dbReference type="GO" id="GO:0046600">
    <property type="term" value="P:negative regulation of centriole replication"/>
    <property type="evidence" value="ECO:0007669"/>
    <property type="project" value="TreeGrafter"/>
</dbReference>
<gene>
    <name evidence="1" type="ORF">U0070_023232</name>
</gene>